<accession>A0A0D0CYQ7</accession>
<reference evidence="1 2" key="1">
    <citation type="submission" date="2014-04" db="EMBL/GenBank/DDBJ databases">
        <authorList>
            <consortium name="DOE Joint Genome Institute"/>
            <person name="Kuo A."/>
            <person name="Kohler A."/>
            <person name="Jargeat P."/>
            <person name="Nagy L.G."/>
            <person name="Floudas D."/>
            <person name="Copeland A."/>
            <person name="Barry K.W."/>
            <person name="Cichocki N."/>
            <person name="Veneault-Fourrey C."/>
            <person name="LaButti K."/>
            <person name="Lindquist E.A."/>
            <person name="Lipzen A."/>
            <person name="Lundell T."/>
            <person name="Morin E."/>
            <person name="Murat C."/>
            <person name="Sun H."/>
            <person name="Tunlid A."/>
            <person name="Henrissat B."/>
            <person name="Grigoriev I.V."/>
            <person name="Hibbett D.S."/>
            <person name="Martin F."/>
            <person name="Nordberg H.P."/>
            <person name="Cantor M.N."/>
            <person name="Hua S.X."/>
        </authorList>
    </citation>
    <scope>NUCLEOTIDE SEQUENCE [LARGE SCALE GENOMIC DNA]</scope>
    <source>
        <strain evidence="1 2">Ve08.2h10</strain>
    </source>
</reference>
<keyword evidence="2" id="KW-1185">Reference proteome</keyword>
<evidence type="ECO:0000313" key="1">
    <source>
        <dbReference type="EMBL" id="KIK72609.1"/>
    </source>
</evidence>
<reference evidence="2" key="2">
    <citation type="submission" date="2015-01" db="EMBL/GenBank/DDBJ databases">
        <title>Evolutionary Origins and Diversification of the Mycorrhizal Mutualists.</title>
        <authorList>
            <consortium name="DOE Joint Genome Institute"/>
            <consortium name="Mycorrhizal Genomics Consortium"/>
            <person name="Kohler A."/>
            <person name="Kuo A."/>
            <person name="Nagy L.G."/>
            <person name="Floudas D."/>
            <person name="Copeland A."/>
            <person name="Barry K.W."/>
            <person name="Cichocki N."/>
            <person name="Veneault-Fourrey C."/>
            <person name="LaButti K."/>
            <person name="Lindquist E.A."/>
            <person name="Lipzen A."/>
            <person name="Lundell T."/>
            <person name="Morin E."/>
            <person name="Murat C."/>
            <person name="Riley R."/>
            <person name="Ohm R."/>
            <person name="Sun H."/>
            <person name="Tunlid A."/>
            <person name="Henrissat B."/>
            <person name="Grigoriev I.V."/>
            <person name="Hibbett D.S."/>
            <person name="Martin F."/>
        </authorList>
    </citation>
    <scope>NUCLEOTIDE SEQUENCE [LARGE SCALE GENOMIC DNA]</scope>
    <source>
        <strain evidence="2">Ve08.2h10</strain>
    </source>
</reference>
<protein>
    <submittedName>
        <fullName evidence="1">Uncharacterized protein</fullName>
    </submittedName>
</protein>
<dbReference type="HOGENOM" id="CLU_2740806_0_0_1"/>
<dbReference type="AlphaFoldDB" id="A0A0D0CYQ7"/>
<sequence>MSHVGFDFEANTSLPLSHASPVTVLTSLQLVGGVAPKPPSMLQGDAWTTKWSTHHPVILFINFSPFSTLSS</sequence>
<gene>
    <name evidence="1" type="ORF">PAXRUDRAFT_21785</name>
</gene>
<proteinExistence type="predicted"/>
<dbReference type="InParanoid" id="A0A0D0CYQ7"/>
<evidence type="ECO:0000313" key="2">
    <source>
        <dbReference type="Proteomes" id="UP000054538"/>
    </source>
</evidence>
<name>A0A0D0CYQ7_9AGAM</name>
<dbReference type="Proteomes" id="UP000054538">
    <property type="component" value="Unassembled WGS sequence"/>
</dbReference>
<organism evidence="1 2">
    <name type="scientific">Paxillus rubicundulus Ve08.2h10</name>
    <dbReference type="NCBI Taxonomy" id="930991"/>
    <lineage>
        <taxon>Eukaryota</taxon>
        <taxon>Fungi</taxon>
        <taxon>Dikarya</taxon>
        <taxon>Basidiomycota</taxon>
        <taxon>Agaricomycotina</taxon>
        <taxon>Agaricomycetes</taxon>
        <taxon>Agaricomycetidae</taxon>
        <taxon>Boletales</taxon>
        <taxon>Paxilineae</taxon>
        <taxon>Paxillaceae</taxon>
        <taxon>Paxillus</taxon>
    </lineage>
</organism>
<dbReference type="EMBL" id="KN830634">
    <property type="protein sequence ID" value="KIK72609.1"/>
    <property type="molecule type" value="Genomic_DNA"/>
</dbReference>